<accession>A0A485NMJ9</accession>
<proteinExistence type="predicted"/>
<feature type="non-terminal residue" evidence="1">
    <location>
        <position position="1"/>
    </location>
</feature>
<dbReference type="Proteomes" id="UP000386466">
    <property type="component" value="Unassembled WGS sequence"/>
</dbReference>
<name>A0A485NMJ9_LYNPA</name>
<keyword evidence="2" id="KW-1185">Reference proteome</keyword>
<dbReference type="EMBL" id="CAAGRJ010019709">
    <property type="protein sequence ID" value="VFV34430.1"/>
    <property type="molecule type" value="Genomic_DNA"/>
</dbReference>
<reference evidence="1 2" key="1">
    <citation type="submission" date="2019-01" db="EMBL/GenBank/DDBJ databases">
        <authorList>
            <person name="Alioto T."/>
            <person name="Alioto T."/>
        </authorList>
    </citation>
    <scope>NUCLEOTIDE SEQUENCE [LARGE SCALE GENOMIC DNA]</scope>
</reference>
<evidence type="ECO:0000313" key="1">
    <source>
        <dbReference type="EMBL" id="VFV34430.1"/>
    </source>
</evidence>
<protein>
    <submittedName>
        <fullName evidence="1">Uncharacterized protein</fullName>
    </submittedName>
</protein>
<evidence type="ECO:0000313" key="2">
    <source>
        <dbReference type="Proteomes" id="UP000386466"/>
    </source>
</evidence>
<sequence>RASLCCSGAGSLDLLPLGSLPGPRPALFAQKKKCAVLKCQFPEGAVLGRRK</sequence>
<gene>
    <name evidence="1" type="ORF">LYPA_23C022119</name>
</gene>
<organism evidence="1 2">
    <name type="scientific">Lynx pardinus</name>
    <name type="common">Iberian lynx</name>
    <name type="synonym">Felis pardina</name>
    <dbReference type="NCBI Taxonomy" id="191816"/>
    <lineage>
        <taxon>Eukaryota</taxon>
        <taxon>Metazoa</taxon>
        <taxon>Chordata</taxon>
        <taxon>Craniata</taxon>
        <taxon>Vertebrata</taxon>
        <taxon>Euteleostomi</taxon>
        <taxon>Mammalia</taxon>
        <taxon>Eutheria</taxon>
        <taxon>Laurasiatheria</taxon>
        <taxon>Carnivora</taxon>
        <taxon>Feliformia</taxon>
        <taxon>Felidae</taxon>
        <taxon>Felinae</taxon>
        <taxon>Lynx</taxon>
    </lineage>
</organism>
<dbReference type="AlphaFoldDB" id="A0A485NMJ9"/>